<dbReference type="Proteomes" id="UP000031523">
    <property type="component" value="Chromosome"/>
</dbReference>
<accession>A0A0B5EPC7</accession>
<feature type="region of interest" description="Disordered" evidence="1">
    <location>
        <begin position="1"/>
        <end position="66"/>
    </location>
</feature>
<reference evidence="2 3" key="1">
    <citation type="submission" date="2015-01" db="EMBL/GenBank/DDBJ databases">
        <title>Enhanced salinomycin production by adjusting the supply of polyketide extender units in Streptomyce albus DSM 41398.</title>
        <authorList>
            <person name="Lu C."/>
        </authorList>
    </citation>
    <scope>NUCLEOTIDE SEQUENCE [LARGE SCALE GENOMIC DNA]</scope>
    <source>
        <strain evidence="3">ATCC 21838 / DSM 41398 / FERM P-419 / JCM 4703 / NBRC 107858</strain>
    </source>
</reference>
<dbReference type="KEGG" id="sals:SLNWT_4247"/>
<proteinExistence type="predicted"/>
<dbReference type="EMBL" id="CP010519">
    <property type="protein sequence ID" value="AJE84623.1"/>
    <property type="molecule type" value="Genomic_DNA"/>
</dbReference>
<sequence length="66" mass="6950">MAGARTERTGGPRRRPRPVSPGAPVPSILQEGHQARGQNQPPRALLRVSPAGRRTHSSGHATLSAP</sequence>
<keyword evidence="3" id="KW-1185">Reference proteome</keyword>
<evidence type="ECO:0000256" key="1">
    <source>
        <dbReference type="SAM" id="MobiDB-lite"/>
    </source>
</evidence>
<evidence type="ECO:0000313" key="3">
    <source>
        <dbReference type="Proteomes" id="UP000031523"/>
    </source>
</evidence>
<name>A0A0B5EPC7_STRA4</name>
<gene>
    <name evidence="2" type="ORF">SLNWT_4247</name>
</gene>
<organism evidence="2 3">
    <name type="scientific">Streptomyces albus (strain ATCC 21838 / DSM 41398 / FERM P-419 / JCM 4703 / NBRC 107858)</name>
    <dbReference type="NCBI Taxonomy" id="1081613"/>
    <lineage>
        <taxon>Bacteria</taxon>
        <taxon>Bacillati</taxon>
        <taxon>Actinomycetota</taxon>
        <taxon>Actinomycetes</taxon>
        <taxon>Kitasatosporales</taxon>
        <taxon>Streptomycetaceae</taxon>
        <taxon>Streptomyces</taxon>
    </lineage>
</organism>
<dbReference type="AlphaFoldDB" id="A0A0B5EPC7"/>
<feature type="compositionally biased region" description="Basic and acidic residues" evidence="1">
    <location>
        <begin position="1"/>
        <end position="10"/>
    </location>
</feature>
<protein>
    <submittedName>
        <fullName evidence="2">Uncharacterized protein</fullName>
    </submittedName>
</protein>
<evidence type="ECO:0000313" key="2">
    <source>
        <dbReference type="EMBL" id="AJE84623.1"/>
    </source>
</evidence>